<dbReference type="Gene3D" id="3.10.310.10">
    <property type="entry name" value="Diaminopimelate Epimerase, Chain A, domain 1"/>
    <property type="match status" value="2"/>
</dbReference>
<dbReference type="PIRSF" id="PIRSF016184">
    <property type="entry name" value="PhzC_PhzF"/>
    <property type="match status" value="1"/>
</dbReference>
<dbReference type="NCBIfam" id="TIGR00654">
    <property type="entry name" value="PhzF_family"/>
    <property type="match status" value="1"/>
</dbReference>
<dbReference type="InterPro" id="IPR003719">
    <property type="entry name" value="Phenazine_PhzF-like"/>
</dbReference>
<dbReference type="PANTHER" id="PTHR13774">
    <property type="entry name" value="PHENAZINE BIOSYNTHESIS PROTEIN"/>
    <property type="match status" value="1"/>
</dbReference>
<dbReference type="AlphaFoldDB" id="A0A9N9KPV3"/>
<comment type="caution">
    <text evidence="2">The sequence shown here is derived from an EMBL/GenBank/DDBJ whole genome shotgun (WGS) entry which is preliminary data.</text>
</comment>
<evidence type="ECO:0008006" key="4">
    <source>
        <dbReference type="Google" id="ProtNLM"/>
    </source>
</evidence>
<dbReference type="SUPFAM" id="SSF54506">
    <property type="entry name" value="Diaminopimelate epimerase-like"/>
    <property type="match status" value="1"/>
</dbReference>
<gene>
    <name evidence="2" type="ORF">HYFRA_00003115</name>
</gene>
<evidence type="ECO:0000313" key="2">
    <source>
        <dbReference type="EMBL" id="CAG8950898.1"/>
    </source>
</evidence>
<dbReference type="GO" id="GO:0005737">
    <property type="term" value="C:cytoplasm"/>
    <property type="evidence" value="ECO:0007669"/>
    <property type="project" value="TreeGrafter"/>
</dbReference>
<keyword evidence="3" id="KW-1185">Reference proteome</keyword>
<dbReference type="EMBL" id="CAJVRL010000038">
    <property type="protein sequence ID" value="CAG8950898.1"/>
    <property type="molecule type" value="Genomic_DNA"/>
</dbReference>
<dbReference type="PANTHER" id="PTHR13774:SF32">
    <property type="entry name" value="ANTISENSE-ENHANCING SEQUENCE 1"/>
    <property type="match status" value="1"/>
</dbReference>
<name>A0A9N9KPV3_9HELO</name>
<dbReference type="Proteomes" id="UP000696280">
    <property type="component" value="Unassembled WGS sequence"/>
</dbReference>
<dbReference type="Pfam" id="PF02567">
    <property type="entry name" value="PhzC-PhzF"/>
    <property type="match status" value="1"/>
</dbReference>
<accession>A0A9N9KPV3</accession>
<evidence type="ECO:0000313" key="3">
    <source>
        <dbReference type="Proteomes" id="UP000696280"/>
    </source>
</evidence>
<dbReference type="OrthoDB" id="75169at2759"/>
<protein>
    <recommendedName>
        <fullName evidence="4">Diaminopimelate epimerase-like protein</fullName>
    </recommendedName>
</protein>
<proteinExistence type="predicted"/>
<sequence length="298" mass="32368">MKLSFTTVDVFTTTRYQGNPLSIIRVPSEYKSALTQSQKQAIAKEFNLSEIVFLHLPSPDSPPSKERNIDIFTSYAEVPFAGHPTVGTSFYLLETTGEDIEKLITKAGPISIARDGEGEVKAFIPQAFHIHAKTFKSPLTAEMEHPIVSIVKGMSFIYVELPSLSALEKVALGTENGNLVFNTYQGHPHLDEGWQVGLVGTMYFVDMGKEGGKWRYRTRMIASREDPGTGSASSGLAGLLALRKVVGGEGRESFAFTQGVEMGRQCEISVEVVLGGGEVKEVYLGGSAVVVMEGNLEV</sequence>
<dbReference type="GO" id="GO:0016853">
    <property type="term" value="F:isomerase activity"/>
    <property type="evidence" value="ECO:0007669"/>
    <property type="project" value="TreeGrafter"/>
</dbReference>
<feature type="active site" evidence="1">
    <location>
        <position position="50"/>
    </location>
</feature>
<reference evidence="2" key="1">
    <citation type="submission" date="2021-07" db="EMBL/GenBank/DDBJ databases">
        <authorList>
            <person name="Durling M."/>
        </authorList>
    </citation>
    <scope>NUCLEOTIDE SEQUENCE</scope>
</reference>
<evidence type="ECO:0000256" key="1">
    <source>
        <dbReference type="PIRSR" id="PIRSR016184-1"/>
    </source>
</evidence>
<organism evidence="2 3">
    <name type="scientific">Hymenoscyphus fraxineus</name>
    <dbReference type="NCBI Taxonomy" id="746836"/>
    <lineage>
        <taxon>Eukaryota</taxon>
        <taxon>Fungi</taxon>
        <taxon>Dikarya</taxon>
        <taxon>Ascomycota</taxon>
        <taxon>Pezizomycotina</taxon>
        <taxon>Leotiomycetes</taxon>
        <taxon>Helotiales</taxon>
        <taxon>Helotiaceae</taxon>
        <taxon>Hymenoscyphus</taxon>
    </lineage>
</organism>